<evidence type="ECO:0000256" key="1">
    <source>
        <dbReference type="ARBA" id="ARBA00022598"/>
    </source>
</evidence>
<comment type="caution">
    <text evidence="6">The sequence shown here is derived from an EMBL/GenBank/DDBJ whole genome shotgun (WGS) entry which is preliminary data.</text>
</comment>
<evidence type="ECO:0000256" key="3">
    <source>
        <dbReference type="ARBA" id="ARBA00022840"/>
    </source>
</evidence>
<dbReference type="SUPFAM" id="SSF53623">
    <property type="entry name" value="MurD-like peptide ligases, catalytic domain"/>
    <property type="match status" value="1"/>
</dbReference>
<dbReference type="Proteomes" id="UP000179252">
    <property type="component" value="Unassembled WGS sequence"/>
</dbReference>
<evidence type="ECO:0008006" key="8">
    <source>
        <dbReference type="Google" id="ProtNLM"/>
    </source>
</evidence>
<sequence length="400" mass="44496">MIDSNVYREVKAWKKPLHLSKTLLAKHYLKLLPQLEIIGVTGSVGKTLTQNAIYCVLSQKFKTVVGSEDLDPTFRIPQTILVAKPWHQKMILEYGVEHKGDMDHYLALVKPKIAVVTLISPTHTKYLRDISGVFNEKVKLIQNLSRNGHAVLNADDPLCLKMRDQTLAKVWMFGKKSKDGVKISHYSDSLKGAKFRLHFQGQKATVSWKVIGYHQLLSAYSAATVGIICGLTLKQIAKGLSLVKPPKHRLSAVITKHISIIDDTYNASPKAATESVRTLVRLGKRRKKLAVFGEMKDLGNLSKQAHESLGQQIARQKINYLVTIGKVASVIGQAAKRASFKGKIINVDDTADALKALKKIVNAKSLVLIKGSRHAHLERIVHGLLHKSTEIYCYHCGNLK</sequence>
<evidence type="ECO:0000259" key="4">
    <source>
        <dbReference type="Pfam" id="PF02875"/>
    </source>
</evidence>
<accession>A0A1F5FYD9</accession>
<dbReference type="InterPro" id="IPR013221">
    <property type="entry name" value="Mur_ligase_cen"/>
</dbReference>
<dbReference type="PANTHER" id="PTHR43024">
    <property type="entry name" value="UDP-N-ACETYLMURAMOYL-TRIPEPTIDE--D-ALANYL-D-ALANINE LIGASE"/>
    <property type="match status" value="1"/>
</dbReference>
<dbReference type="InterPro" id="IPR036565">
    <property type="entry name" value="Mur-like_cat_sf"/>
</dbReference>
<dbReference type="PANTHER" id="PTHR43024:SF1">
    <property type="entry name" value="UDP-N-ACETYLMURAMOYL-TRIPEPTIDE--D-ALANYL-D-ALANINE LIGASE"/>
    <property type="match status" value="1"/>
</dbReference>
<dbReference type="Pfam" id="PF08245">
    <property type="entry name" value="Mur_ligase_M"/>
    <property type="match status" value="1"/>
</dbReference>
<dbReference type="GO" id="GO:0005524">
    <property type="term" value="F:ATP binding"/>
    <property type="evidence" value="ECO:0007669"/>
    <property type="project" value="UniProtKB-KW"/>
</dbReference>
<dbReference type="Gene3D" id="3.90.190.20">
    <property type="entry name" value="Mur ligase, C-terminal domain"/>
    <property type="match status" value="1"/>
</dbReference>
<keyword evidence="1" id="KW-0436">Ligase</keyword>
<feature type="domain" description="Mur ligase C-terminal" evidence="4">
    <location>
        <begin position="248"/>
        <end position="373"/>
    </location>
</feature>
<name>A0A1F5FYD9_9BACT</name>
<dbReference type="InterPro" id="IPR051046">
    <property type="entry name" value="MurCDEF_CellWall_CoF430Synth"/>
</dbReference>
<feature type="domain" description="Mur ligase central" evidence="5">
    <location>
        <begin position="40"/>
        <end position="225"/>
    </location>
</feature>
<keyword evidence="2" id="KW-0547">Nucleotide-binding</keyword>
<dbReference type="InterPro" id="IPR004101">
    <property type="entry name" value="Mur_ligase_C"/>
</dbReference>
<dbReference type="Pfam" id="PF02875">
    <property type="entry name" value="Mur_ligase_C"/>
    <property type="match status" value="1"/>
</dbReference>
<evidence type="ECO:0000313" key="6">
    <source>
        <dbReference type="EMBL" id="OGD84629.1"/>
    </source>
</evidence>
<dbReference type="InterPro" id="IPR036615">
    <property type="entry name" value="Mur_ligase_C_dom_sf"/>
</dbReference>
<evidence type="ECO:0000259" key="5">
    <source>
        <dbReference type="Pfam" id="PF08245"/>
    </source>
</evidence>
<proteinExistence type="predicted"/>
<dbReference type="Gene3D" id="3.40.1190.10">
    <property type="entry name" value="Mur-like, catalytic domain"/>
    <property type="match status" value="1"/>
</dbReference>
<protein>
    <recommendedName>
        <fullName evidence="8">UDP-N-acetylmuramoyl-tripeptide--D-alanyl-D-alanine ligase</fullName>
    </recommendedName>
</protein>
<evidence type="ECO:0000256" key="2">
    <source>
        <dbReference type="ARBA" id="ARBA00022741"/>
    </source>
</evidence>
<dbReference type="GO" id="GO:0016881">
    <property type="term" value="F:acid-amino acid ligase activity"/>
    <property type="evidence" value="ECO:0007669"/>
    <property type="project" value="InterPro"/>
</dbReference>
<dbReference type="EMBL" id="MFAU01000016">
    <property type="protein sequence ID" value="OGD84629.1"/>
    <property type="molecule type" value="Genomic_DNA"/>
</dbReference>
<gene>
    <name evidence="6" type="ORF">A2165_02335</name>
</gene>
<evidence type="ECO:0000313" key="7">
    <source>
        <dbReference type="Proteomes" id="UP000179252"/>
    </source>
</evidence>
<organism evidence="6 7">
    <name type="scientific">Candidatus Curtissbacteria bacterium RBG_13_40_7</name>
    <dbReference type="NCBI Taxonomy" id="1797706"/>
    <lineage>
        <taxon>Bacteria</taxon>
        <taxon>Candidatus Curtissiibacteriota</taxon>
    </lineage>
</organism>
<keyword evidence="3" id="KW-0067">ATP-binding</keyword>
<dbReference type="SUPFAM" id="SSF53244">
    <property type="entry name" value="MurD-like peptide ligases, peptide-binding domain"/>
    <property type="match status" value="1"/>
</dbReference>
<dbReference type="AlphaFoldDB" id="A0A1F5FYD9"/>
<reference evidence="6 7" key="1">
    <citation type="journal article" date="2016" name="Nat. Commun.">
        <title>Thousands of microbial genomes shed light on interconnected biogeochemical processes in an aquifer system.</title>
        <authorList>
            <person name="Anantharaman K."/>
            <person name="Brown C.T."/>
            <person name="Hug L.A."/>
            <person name="Sharon I."/>
            <person name="Castelle C.J."/>
            <person name="Probst A.J."/>
            <person name="Thomas B.C."/>
            <person name="Singh A."/>
            <person name="Wilkins M.J."/>
            <person name="Karaoz U."/>
            <person name="Brodie E.L."/>
            <person name="Williams K.H."/>
            <person name="Hubbard S.S."/>
            <person name="Banfield J.F."/>
        </authorList>
    </citation>
    <scope>NUCLEOTIDE SEQUENCE [LARGE SCALE GENOMIC DNA]</scope>
</reference>